<evidence type="ECO:0000313" key="2">
    <source>
        <dbReference type="EMBL" id="QMU27856.1"/>
    </source>
</evidence>
<reference evidence="2 3" key="1">
    <citation type="submission" date="2020-06" db="EMBL/GenBank/DDBJ databases">
        <authorList>
            <person name="Hwang Y.J."/>
        </authorList>
    </citation>
    <scope>NUCLEOTIDE SEQUENCE [LARGE SCALE GENOMIC DNA]</scope>
    <source>
        <strain evidence="2 3">KUDC8001</strain>
    </source>
</reference>
<accession>A0A7L7L4Y1</accession>
<organism evidence="2 3">
    <name type="scientific">Adhaeribacter radiodurans</name>
    <dbReference type="NCBI Taxonomy" id="2745197"/>
    <lineage>
        <taxon>Bacteria</taxon>
        <taxon>Pseudomonadati</taxon>
        <taxon>Bacteroidota</taxon>
        <taxon>Cytophagia</taxon>
        <taxon>Cytophagales</taxon>
        <taxon>Hymenobacteraceae</taxon>
        <taxon>Adhaeribacter</taxon>
    </lineage>
</organism>
<gene>
    <name evidence="2" type="ORF">HUW48_07290</name>
</gene>
<dbReference type="RefSeq" id="WP_182415047.1">
    <property type="nucleotide sequence ID" value="NZ_CP055153.1"/>
</dbReference>
<reference evidence="2 3" key="2">
    <citation type="submission" date="2020-08" db="EMBL/GenBank/DDBJ databases">
        <title>Adhaeribacter dokdonensis sp. nov., isolated from the rhizosphere of Elymus tsukushiensis, a plant native to the Dokdo Islands, Republic of Korea.</title>
        <authorList>
            <person name="Ghim S.Y."/>
        </authorList>
    </citation>
    <scope>NUCLEOTIDE SEQUENCE [LARGE SCALE GENOMIC DNA]</scope>
    <source>
        <strain evidence="2 3">KUDC8001</strain>
    </source>
</reference>
<evidence type="ECO:0000313" key="3">
    <source>
        <dbReference type="Proteomes" id="UP000514509"/>
    </source>
</evidence>
<feature type="chain" id="PRO_5029489250" evidence="1">
    <location>
        <begin position="21"/>
        <end position="394"/>
    </location>
</feature>
<evidence type="ECO:0000256" key="1">
    <source>
        <dbReference type="SAM" id="SignalP"/>
    </source>
</evidence>
<keyword evidence="1" id="KW-0732">Signal</keyword>
<dbReference type="KEGG" id="add:HUW48_07290"/>
<feature type="signal peptide" evidence="1">
    <location>
        <begin position="1"/>
        <end position="20"/>
    </location>
</feature>
<protein>
    <submittedName>
        <fullName evidence="2">Uncharacterized protein</fullName>
    </submittedName>
</protein>
<dbReference type="AlphaFoldDB" id="A0A7L7L4Y1"/>
<proteinExistence type="predicted"/>
<dbReference type="Proteomes" id="UP000514509">
    <property type="component" value="Chromosome"/>
</dbReference>
<keyword evidence="3" id="KW-1185">Reference proteome</keyword>
<dbReference type="EMBL" id="CP055153">
    <property type="protein sequence ID" value="QMU27856.1"/>
    <property type="molecule type" value="Genomic_DNA"/>
</dbReference>
<sequence>MKFKFYLLFAFLMVSLPGLAHYKTVTFNYERAYFDDGQPLPAESKFIISGQTTPNVEIVEVKIFHSTNTDKAPFYQNSWERRPTSPVGIFSIPVNQPLRGGEKYTLLLNYYSKITTDQQQQVLSQINAALNAYIDQSYQVDRASVTALEHPRTMRSDLNAIVKQGLSLHRNQINYSFPGFSDLVYQKLKQIGELKLSKARFNIFTKEDDNIKSVRLRYAQDQIEALKTLVNQEVSQYGGVQMYAITDSKKISDYNTQKTKNALAINVGYGGVYNSGSFNNLSYDAAPYAGISIPLGKEPFSSTFWAKSSISTGVFLQNMKFGNGNVATGPLVHRPVYLALGYRILPFIRFNAGATVLQNKVTGTATNDLNLDKVYIRPFVGLSMEINLWLNLNR</sequence>
<name>A0A7L7L4Y1_9BACT</name>